<evidence type="ECO:0000313" key="7">
    <source>
        <dbReference type="EMBL" id="KIJ44041.1"/>
    </source>
</evidence>
<dbReference type="EMBL" id="KN837119">
    <property type="protein sequence ID" value="KIJ44041.1"/>
    <property type="molecule type" value="Genomic_DNA"/>
</dbReference>
<gene>
    <name evidence="7" type="ORF">M422DRAFT_169110</name>
</gene>
<sequence length="162" mass="19203">MRLLFRLFSGPRARQLVGPPHPISHIRPVLYDTASRMGNDQSHPYSLMEFSEGWEDHGNLQLRMEQERLYLFNHTFWLDSNTRFLQGKEEALQRWEANGDKSPESKEVVLSEFYSQWSIQEASRQAKYTKEWNKRNRLVIKLAMGHQIRLWKESLTKALLGQ</sequence>
<evidence type="ECO:0000256" key="4">
    <source>
        <dbReference type="ARBA" id="ARBA00022946"/>
    </source>
</evidence>
<dbReference type="Proteomes" id="UP000054279">
    <property type="component" value="Unassembled WGS sequence"/>
</dbReference>
<keyword evidence="3" id="KW-0999">Mitochondrion inner membrane</keyword>
<evidence type="ECO:0000256" key="3">
    <source>
        <dbReference type="ARBA" id="ARBA00022792"/>
    </source>
</evidence>
<keyword evidence="5" id="KW-0496">Mitochondrion</keyword>
<dbReference type="Pfam" id="PF10231">
    <property type="entry name" value="COA8"/>
    <property type="match status" value="1"/>
</dbReference>
<evidence type="ECO:0000256" key="6">
    <source>
        <dbReference type="ARBA" id="ARBA00023136"/>
    </source>
</evidence>
<comment type="subcellular location">
    <subcellularLocation>
        <location evidence="1">Mitochondrion inner membrane</location>
        <topology evidence="1">Peripheral membrane protein</topology>
        <orientation evidence="1">Matrix side</orientation>
    </subcellularLocation>
</comment>
<dbReference type="OrthoDB" id="6246201at2759"/>
<evidence type="ECO:0000313" key="8">
    <source>
        <dbReference type="Proteomes" id="UP000054279"/>
    </source>
</evidence>
<dbReference type="PANTHER" id="PTHR31107">
    <property type="entry name" value="APOPTOGENIC PROTEIN 1, MITOCHONDRIAL"/>
    <property type="match status" value="1"/>
</dbReference>
<keyword evidence="4" id="KW-0809">Transit peptide</keyword>
<reference evidence="7 8" key="1">
    <citation type="submission" date="2014-06" db="EMBL/GenBank/DDBJ databases">
        <title>Evolutionary Origins and Diversification of the Mycorrhizal Mutualists.</title>
        <authorList>
            <consortium name="DOE Joint Genome Institute"/>
            <consortium name="Mycorrhizal Genomics Consortium"/>
            <person name="Kohler A."/>
            <person name="Kuo A."/>
            <person name="Nagy L.G."/>
            <person name="Floudas D."/>
            <person name="Copeland A."/>
            <person name="Barry K.W."/>
            <person name="Cichocki N."/>
            <person name="Veneault-Fourrey C."/>
            <person name="LaButti K."/>
            <person name="Lindquist E.A."/>
            <person name="Lipzen A."/>
            <person name="Lundell T."/>
            <person name="Morin E."/>
            <person name="Murat C."/>
            <person name="Riley R."/>
            <person name="Ohm R."/>
            <person name="Sun H."/>
            <person name="Tunlid A."/>
            <person name="Henrissat B."/>
            <person name="Grigoriev I.V."/>
            <person name="Hibbett D.S."/>
            <person name="Martin F."/>
        </authorList>
    </citation>
    <scope>NUCLEOTIDE SEQUENCE [LARGE SCALE GENOMIC DNA]</scope>
    <source>
        <strain evidence="7 8">SS14</strain>
    </source>
</reference>
<dbReference type="PANTHER" id="PTHR31107:SF2">
    <property type="entry name" value="CYTOCHROME C OXIDASE ASSEMBLY FACTOR 8"/>
    <property type="match status" value="1"/>
</dbReference>
<dbReference type="HOGENOM" id="CLU_120079_0_0_1"/>
<evidence type="ECO:0000256" key="2">
    <source>
        <dbReference type="ARBA" id="ARBA00005453"/>
    </source>
</evidence>
<accession>A0A0C9VZP8</accession>
<evidence type="ECO:0000256" key="5">
    <source>
        <dbReference type="ARBA" id="ARBA00023128"/>
    </source>
</evidence>
<protein>
    <submittedName>
        <fullName evidence="7">Uncharacterized protein</fullName>
    </submittedName>
</protein>
<dbReference type="GO" id="GO:0005743">
    <property type="term" value="C:mitochondrial inner membrane"/>
    <property type="evidence" value="ECO:0007669"/>
    <property type="project" value="UniProtKB-SubCell"/>
</dbReference>
<keyword evidence="6" id="KW-0472">Membrane</keyword>
<evidence type="ECO:0000256" key="1">
    <source>
        <dbReference type="ARBA" id="ARBA00004443"/>
    </source>
</evidence>
<dbReference type="AlphaFoldDB" id="A0A0C9VZP8"/>
<dbReference type="GO" id="GO:0097193">
    <property type="term" value="P:intrinsic apoptotic signaling pathway"/>
    <property type="evidence" value="ECO:0007669"/>
    <property type="project" value="InterPro"/>
</dbReference>
<comment type="similarity">
    <text evidence="2">Belongs to the COA8 family.</text>
</comment>
<organism evidence="7 8">
    <name type="scientific">Sphaerobolus stellatus (strain SS14)</name>
    <dbReference type="NCBI Taxonomy" id="990650"/>
    <lineage>
        <taxon>Eukaryota</taxon>
        <taxon>Fungi</taxon>
        <taxon>Dikarya</taxon>
        <taxon>Basidiomycota</taxon>
        <taxon>Agaricomycotina</taxon>
        <taxon>Agaricomycetes</taxon>
        <taxon>Phallomycetidae</taxon>
        <taxon>Geastrales</taxon>
        <taxon>Sphaerobolaceae</taxon>
        <taxon>Sphaerobolus</taxon>
    </lineage>
</organism>
<keyword evidence="8" id="KW-1185">Reference proteome</keyword>
<name>A0A0C9VZP8_SPHS4</name>
<dbReference type="InterPro" id="IPR018796">
    <property type="entry name" value="COA8"/>
</dbReference>
<proteinExistence type="inferred from homology"/>